<proteinExistence type="predicted"/>
<accession>A0A7S1JFB1</accession>
<dbReference type="EMBL" id="HBGA01144684">
    <property type="protein sequence ID" value="CAD9041749.1"/>
    <property type="molecule type" value="Transcribed_RNA"/>
</dbReference>
<name>A0A7S1JFB1_9EUGL</name>
<sequence length="126" mass="13565">MVCTQCATTPIPSPVPSLQHVQCPAVPSTYLYQVLLLTPANPKNPSFWFLLPNGVLLPVSIADTQHWSTPAHCRALAGPTMLRNALTSYSCQCMHAWNGQTVPPRHSAVPALSVGSLSCDSGWRPC</sequence>
<gene>
    <name evidence="1" type="ORF">EGYM00392_LOCUS52926</name>
</gene>
<organism evidence="1">
    <name type="scientific">Eutreptiella gymnastica</name>
    <dbReference type="NCBI Taxonomy" id="73025"/>
    <lineage>
        <taxon>Eukaryota</taxon>
        <taxon>Discoba</taxon>
        <taxon>Euglenozoa</taxon>
        <taxon>Euglenida</taxon>
        <taxon>Spirocuta</taxon>
        <taxon>Euglenophyceae</taxon>
        <taxon>Eutreptiales</taxon>
        <taxon>Eutreptiaceae</taxon>
        <taxon>Eutreptiella</taxon>
    </lineage>
</organism>
<dbReference type="AlphaFoldDB" id="A0A7S1JFB1"/>
<evidence type="ECO:0000313" key="1">
    <source>
        <dbReference type="EMBL" id="CAD9041749.1"/>
    </source>
</evidence>
<protein>
    <submittedName>
        <fullName evidence="1">Uncharacterized protein</fullName>
    </submittedName>
</protein>
<reference evidence="1" key="1">
    <citation type="submission" date="2021-01" db="EMBL/GenBank/DDBJ databases">
        <authorList>
            <person name="Corre E."/>
            <person name="Pelletier E."/>
            <person name="Niang G."/>
            <person name="Scheremetjew M."/>
            <person name="Finn R."/>
            <person name="Kale V."/>
            <person name="Holt S."/>
            <person name="Cochrane G."/>
            <person name="Meng A."/>
            <person name="Brown T."/>
            <person name="Cohen L."/>
        </authorList>
    </citation>
    <scope>NUCLEOTIDE SEQUENCE</scope>
    <source>
        <strain evidence="1">NIES-381</strain>
    </source>
</reference>